<dbReference type="Proteomes" id="UP000681594">
    <property type="component" value="Unassembled WGS sequence"/>
</dbReference>
<reference evidence="1 2" key="1">
    <citation type="submission" date="2021-03" db="EMBL/GenBank/DDBJ databases">
        <authorList>
            <person name="So Y."/>
        </authorList>
    </citation>
    <scope>NUCLEOTIDE SEQUENCE [LARGE SCALE GENOMIC DNA]</scope>
    <source>
        <strain evidence="1 2">SSH11</strain>
    </source>
</reference>
<keyword evidence="2" id="KW-1185">Reference proteome</keyword>
<name>A0ABS4AIR3_9PROT</name>
<accession>A0ABS4AIR3</accession>
<gene>
    <name evidence="1" type="ORF">J8J14_19250</name>
</gene>
<proteinExistence type="predicted"/>
<protein>
    <submittedName>
        <fullName evidence="1">Uncharacterized protein</fullName>
    </submittedName>
</protein>
<evidence type="ECO:0000313" key="2">
    <source>
        <dbReference type="Proteomes" id="UP000681594"/>
    </source>
</evidence>
<comment type="caution">
    <text evidence="1">The sequence shown here is derived from an EMBL/GenBank/DDBJ whole genome shotgun (WGS) entry which is preliminary data.</text>
</comment>
<evidence type="ECO:0000313" key="1">
    <source>
        <dbReference type="EMBL" id="MBP0446916.1"/>
    </source>
</evidence>
<dbReference type="EMBL" id="JAGIZB010000022">
    <property type="protein sequence ID" value="MBP0446916.1"/>
    <property type="molecule type" value="Genomic_DNA"/>
</dbReference>
<organism evidence="1 2">
    <name type="scientific">Pararoseomonas baculiformis</name>
    <dbReference type="NCBI Taxonomy" id="2820812"/>
    <lineage>
        <taxon>Bacteria</taxon>
        <taxon>Pseudomonadati</taxon>
        <taxon>Pseudomonadota</taxon>
        <taxon>Alphaproteobacteria</taxon>
        <taxon>Acetobacterales</taxon>
        <taxon>Acetobacteraceae</taxon>
        <taxon>Pararoseomonas</taxon>
    </lineage>
</organism>
<dbReference type="RefSeq" id="WP_209381183.1">
    <property type="nucleotide sequence ID" value="NZ_JAGIZB010000022.1"/>
</dbReference>
<sequence>MAETGSLPEIDVSGLNAVSPGAGPLGSGSADALPQVAAYDDGMFLLGRHLLSAVAVSLDLPEGIFVPRYTATFHAPDFGATIDPRDLGTPEGKARCAPITAGQHILNRFDKAFGYRKTLAVAG</sequence>